<dbReference type="Proteomes" id="UP000789375">
    <property type="component" value="Unassembled WGS sequence"/>
</dbReference>
<dbReference type="AlphaFoldDB" id="A0A9N9HRR8"/>
<evidence type="ECO:0000313" key="1">
    <source>
        <dbReference type="EMBL" id="CAG8702268.1"/>
    </source>
</evidence>
<name>A0A9N9HRR8_FUNMO</name>
<proteinExistence type="predicted"/>
<gene>
    <name evidence="1" type="ORF">FMOSSE_LOCUS13876</name>
</gene>
<accession>A0A9N9HRR8</accession>
<organism evidence="1 2">
    <name type="scientific">Funneliformis mosseae</name>
    <name type="common">Endomycorrhizal fungus</name>
    <name type="synonym">Glomus mosseae</name>
    <dbReference type="NCBI Taxonomy" id="27381"/>
    <lineage>
        <taxon>Eukaryota</taxon>
        <taxon>Fungi</taxon>
        <taxon>Fungi incertae sedis</taxon>
        <taxon>Mucoromycota</taxon>
        <taxon>Glomeromycotina</taxon>
        <taxon>Glomeromycetes</taxon>
        <taxon>Glomerales</taxon>
        <taxon>Glomeraceae</taxon>
        <taxon>Funneliformis</taxon>
    </lineage>
</organism>
<sequence length="49" mass="5735">MIVYKENAYVKALLNQIFHLDVEEVQAEDYISIILVRPNSFLTLLKPNK</sequence>
<keyword evidence="2" id="KW-1185">Reference proteome</keyword>
<protein>
    <submittedName>
        <fullName evidence="1">14604_t:CDS:1</fullName>
    </submittedName>
</protein>
<evidence type="ECO:0000313" key="2">
    <source>
        <dbReference type="Proteomes" id="UP000789375"/>
    </source>
</evidence>
<feature type="non-terminal residue" evidence="1">
    <location>
        <position position="1"/>
    </location>
</feature>
<comment type="caution">
    <text evidence="1">The sequence shown here is derived from an EMBL/GenBank/DDBJ whole genome shotgun (WGS) entry which is preliminary data.</text>
</comment>
<reference evidence="1" key="1">
    <citation type="submission" date="2021-06" db="EMBL/GenBank/DDBJ databases">
        <authorList>
            <person name="Kallberg Y."/>
            <person name="Tangrot J."/>
            <person name="Rosling A."/>
        </authorList>
    </citation>
    <scope>NUCLEOTIDE SEQUENCE</scope>
    <source>
        <strain evidence="1">87-6 pot B 2015</strain>
    </source>
</reference>
<dbReference type="EMBL" id="CAJVPP010009117">
    <property type="protein sequence ID" value="CAG8702268.1"/>
    <property type="molecule type" value="Genomic_DNA"/>
</dbReference>